<reference evidence="1 2" key="1">
    <citation type="submission" date="2015-02" db="EMBL/GenBank/DDBJ databases">
        <title>Genome sequene of Rhodovulum sulfidophilum DSM 2351.</title>
        <authorList>
            <person name="Nagao N."/>
        </authorList>
    </citation>
    <scope>NUCLEOTIDE SEQUENCE [LARGE SCALE GENOMIC DNA]</scope>
    <source>
        <strain evidence="1 2">DSM 2351</strain>
    </source>
</reference>
<evidence type="ECO:0000313" key="2">
    <source>
        <dbReference type="Proteomes" id="UP000064912"/>
    </source>
</evidence>
<evidence type="ECO:0000313" key="1">
    <source>
        <dbReference type="EMBL" id="BAQ70028.1"/>
    </source>
</evidence>
<dbReference type="AlphaFoldDB" id="A0A0D6B4F1"/>
<gene>
    <name evidence="1" type="ORF">NHU_02881</name>
</gene>
<name>A0A0D6B4F1_RHOSU</name>
<accession>A0A0D6B4F1</accession>
<dbReference type="PATRIC" id="fig|35806.4.peg.2959"/>
<dbReference type="EMBL" id="AP014800">
    <property type="protein sequence ID" value="BAQ70028.1"/>
    <property type="molecule type" value="Genomic_DNA"/>
</dbReference>
<dbReference type="KEGG" id="rsu:NHU_02881"/>
<organism evidence="1 2">
    <name type="scientific">Rhodovulum sulfidophilum</name>
    <name type="common">Rhodobacter sulfidophilus</name>
    <dbReference type="NCBI Taxonomy" id="35806"/>
    <lineage>
        <taxon>Bacteria</taxon>
        <taxon>Pseudomonadati</taxon>
        <taxon>Pseudomonadota</taxon>
        <taxon>Alphaproteobacteria</taxon>
        <taxon>Rhodobacterales</taxon>
        <taxon>Paracoccaceae</taxon>
        <taxon>Rhodovulum</taxon>
    </lineage>
</organism>
<proteinExistence type="predicted"/>
<sequence length="400" mass="44159">MGKIKASLQEQRFIGNRLRLTCSVKADWGLPDELFFDIVSDQAVAPPAGMNHFALALLVPAMRAGNDLEIEGAVSARLLQALNGELQVVLATFKKSLSRISVSASTILPEMESSRALNRGCATGFSAGVDSFATISLYGFEGSRRIKCLSLFNVGAFGQAGAVGVSEVFEKDGLQLREFAKTVGCEWVLVDSNLDAFYSKGLSFPSTHTIRNASAALLLESMVDEYLYSSAFPYNEIAIKPSPDIATMDPIILPLMETESLRFRSAGAHLSRFEKTEIVSRNDMSFSWVNVCVAPAADRMSMGRNCSRCWKCNRTLVSLDLIGALEKYDRVFDLAYYRQNKRSAVRSVALRALKGSEIDREIVEHVKRSGYPLPSKAELLVVKTFSRLRRLVEKKLRRAA</sequence>
<dbReference type="Proteomes" id="UP000064912">
    <property type="component" value="Chromosome"/>
</dbReference>
<protein>
    <submittedName>
        <fullName evidence="1">Uncharacterized protein</fullName>
    </submittedName>
</protein>